<dbReference type="EMBL" id="JARQZJ010000126">
    <property type="protein sequence ID" value="KAK9890665.1"/>
    <property type="molecule type" value="Genomic_DNA"/>
</dbReference>
<name>A0AAW1V7K6_9CUCU</name>
<dbReference type="AlphaFoldDB" id="A0AAW1V7K6"/>
<reference evidence="1 2" key="1">
    <citation type="submission" date="2023-03" db="EMBL/GenBank/DDBJ databases">
        <title>Genome insight into feeding habits of ladybird beetles.</title>
        <authorList>
            <person name="Li H.-S."/>
            <person name="Huang Y.-H."/>
            <person name="Pang H."/>
        </authorList>
    </citation>
    <scope>NUCLEOTIDE SEQUENCE [LARGE SCALE GENOMIC DNA]</scope>
    <source>
        <strain evidence="1">SYSU_2023b</strain>
        <tissue evidence="1">Whole body</tissue>
    </source>
</reference>
<evidence type="ECO:0000313" key="2">
    <source>
        <dbReference type="Proteomes" id="UP001431783"/>
    </source>
</evidence>
<evidence type="ECO:0000313" key="1">
    <source>
        <dbReference type="EMBL" id="KAK9890665.1"/>
    </source>
</evidence>
<organism evidence="1 2">
    <name type="scientific">Henosepilachna vigintioctopunctata</name>
    <dbReference type="NCBI Taxonomy" id="420089"/>
    <lineage>
        <taxon>Eukaryota</taxon>
        <taxon>Metazoa</taxon>
        <taxon>Ecdysozoa</taxon>
        <taxon>Arthropoda</taxon>
        <taxon>Hexapoda</taxon>
        <taxon>Insecta</taxon>
        <taxon>Pterygota</taxon>
        <taxon>Neoptera</taxon>
        <taxon>Endopterygota</taxon>
        <taxon>Coleoptera</taxon>
        <taxon>Polyphaga</taxon>
        <taxon>Cucujiformia</taxon>
        <taxon>Coccinelloidea</taxon>
        <taxon>Coccinellidae</taxon>
        <taxon>Epilachninae</taxon>
        <taxon>Epilachnini</taxon>
        <taxon>Henosepilachna</taxon>
    </lineage>
</organism>
<protein>
    <submittedName>
        <fullName evidence="1">Uncharacterized protein</fullName>
    </submittedName>
</protein>
<dbReference type="Proteomes" id="UP001431783">
    <property type="component" value="Unassembled WGS sequence"/>
</dbReference>
<sequence length="105" mass="12586">MADIFYYTVIDVTQEIYKPVSLQHILGITRKEMKSGNIKVLWNILRIAELSTMKMKIRNHIVFLCIQNEGVRKFQEIFRIADQHFEIKLEIEKNLNIMLLRHEKL</sequence>
<gene>
    <name evidence="1" type="ORF">WA026_012022</name>
</gene>
<proteinExistence type="predicted"/>
<keyword evidence="2" id="KW-1185">Reference proteome</keyword>
<accession>A0AAW1V7K6</accession>
<comment type="caution">
    <text evidence="1">The sequence shown here is derived from an EMBL/GenBank/DDBJ whole genome shotgun (WGS) entry which is preliminary data.</text>
</comment>